<protein>
    <recommendedName>
        <fullName evidence="2">Tail specific protease domain-containing protein</fullName>
    </recommendedName>
</protein>
<dbReference type="SUPFAM" id="SSF52096">
    <property type="entry name" value="ClpP/crotonase"/>
    <property type="match status" value="1"/>
</dbReference>
<evidence type="ECO:0000313" key="3">
    <source>
        <dbReference type="EMBL" id="OCB78178.1"/>
    </source>
</evidence>
<comment type="caution">
    <text evidence="3">The sequence shown here is derived from an EMBL/GenBank/DDBJ whole genome shotgun (WGS) entry which is preliminary data.</text>
</comment>
<feature type="chain" id="PRO_5045067868" description="Tail specific protease domain-containing protein" evidence="1">
    <location>
        <begin position="19"/>
        <end position="468"/>
    </location>
</feature>
<evidence type="ECO:0000259" key="2">
    <source>
        <dbReference type="SMART" id="SM00245"/>
    </source>
</evidence>
<name>A0ABX2XPJ6_9FLAO</name>
<keyword evidence="4" id="KW-1185">Reference proteome</keyword>
<dbReference type="RefSeq" id="WP_083195753.1">
    <property type="nucleotide sequence ID" value="NZ_LVEN01000001.1"/>
</dbReference>
<dbReference type="SMART" id="SM00245">
    <property type="entry name" value="TSPc"/>
    <property type="match status" value="1"/>
</dbReference>
<sequence length="468" mass="53082">MKIIIYSLLLLFTNSLFAQQQNCNCNQALENLIVKIEKEYPGFADKTEDKFLYEKFKNNILKQAKETTNTDCPGVLKSYTNFFKDPHLWVGANGVAFSNPASKNEQPPTINIDIAMFEKTIKNSKDKLEGIYSNEMYTFGVKKTNSNEYTGFIINSKYEQWKPKDIKFRLFLNGKFVFALLDRTIKTGSYEILDGSIIHLEDVSVVMVKNVPAPALSKAQIDAKLDEMNNFYFKKITPKTALLKLPSFEYQHLQIIDTLLENNKLLLESENLIIDLRGNPGGTTDAYPKLLPYISGKQIKHTRTEFLATQTYINNLEAYKKTLDKNSSTEGIDNSIKKLKENLGNFVSLSETNSPDEQIQTINVVPNSPKRIVILANGLTGSSAEYFLFIAKQSYKVKILGKPSYGALDYGNAYLVDLACSGYQVFLPTYRVSRVSDYPIDNIGIQPDIYMDANVGDWVKYAVEYLEH</sequence>
<feature type="domain" description="Tail specific protease" evidence="2">
    <location>
        <begin position="213"/>
        <end position="452"/>
    </location>
</feature>
<reference evidence="4" key="1">
    <citation type="submission" date="2016-03" db="EMBL/GenBank/DDBJ databases">
        <title>Draft genome sequence of Paenibacillus glacialis DSM 22343.</title>
        <authorList>
            <person name="Shin S.-K."/>
            <person name="Yi H."/>
        </authorList>
    </citation>
    <scope>NUCLEOTIDE SEQUENCE [LARGE SCALE GENOMIC DNA]</scope>
    <source>
        <strain evidence="4">CCUG 60099</strain>
    </source>
</reference>
<proteinExistence type="predicted"/>
<evidence type="ECO:0000313" key="4">
    <source>
        <dbReference type="Proteomes" id="UP000093343"/>
    </source>
</evidence>
<dbReference type="Proteomes" id="UP000093343">
    <property type="component" value="Unassembled WGS sequence"/>
</dbReference>
<evidence type="ECO:0000256" key="1">
    <source>
        <dbReference type="SAM" id="SignalP"/>
    </source>
</evidence>
<keyword evidence="1" id="KW-0732">Signal</keyword>
<dbReference type="Pfam" id="PF03572">
    <property type="entry name" value="Peptidase_S41"/>
    <property type="match status" value="1"/>
</dbReference>
<feature type="signal peptide" evidence="1">
    <location>
        <begin position="1"/>
        <end position="18"/>
    </location>
</feature>
<dbReference type="Gene3D" id="3.90.226.10">
    <property type="entry name" value="2-enoyl-CoA Hydratase, Chain A, domain 1"/>
    <property type="match status" value="1"/>
</dbReference>
<dbReference type="InterPro" id="IPR005151">
    <property type="entry name" value="Tail-specific_protease"/>
</dbReference>
<gene>
    <name evidence="3" type="ORF">FLP_00275</name>
</gene>
<organism evidence="3 4">
    <name type="scientific">Flavobacterium piscis</name>
    <dbReference type="NCBI Taxonomy" id="1114874"/>
    <lineage>
        <taxon>Bacteria</taxon>
        <taxon>Pseudomonadati</taxon>
        <taxon>Bacteroidota</taxon>
        <taxon>Flavobacteriia</taxon>
        <taxon>Flavobacteriales</taxon>
        <taxon>Flavobacteriaceae</taxon>
        <taxon>Flavobacterium</taxon>
    </lineage>
</organism>
<dbReference type="InterPro" id="IPR029045">
    <property type="entry name" value="ClpP/crotonase-like_dom_sf"/>
</dbReference>
<dbReference type="EMBL" id="LVEN01000001">
    <property type="protein sequence ID" value="OCB78178.1"/>
    <property type="molecule type" value="Genomic_DNA"/>
</dbReference>
<accession>A0ABX2XPJ6</accession>